<comment type="caution">
    <text evidence="2">The sequence shown here is derived from an EMBL/GenBank/DDBJ whole genome shotgun (WGS) entry which is preliminary data.</text>
</comment>
<gene>
    <name evidence="2" type="ORF">RF11_15593</name>
</gene>
<sequence>MVDRPKIHVSLTEESIKKGIRFPASTNKTYKSMNIMRNKSKFDHSTIPGSKIISLTTQDPTTNKQKTKQETRTVKTPQISNITNNSKTEGSKNIISPIKDSMTQISDTVNSTTKIPTTHTFEHNEKLQSYAESIKPHITQDVRVYFT</sequence>
<feature type="compositionally biased region" description="Polar residues" evidence="1">
    <location>
        <begin position="74"/>
        <end position="94"/>
    </location>
</feature>
<name>A0A0C2IGS6_THEKT</name>
<evidence type="ECO:0000256" key="1">
    <source>
        <dbReference type="SAM" id="MobiDB-lite"/>
    </source>
</evidence>
<evidence type="ECO:0000313" key="3">
    <source>
        <dbReference type="Proteomes" id="UP000031668"/>
    </source>
</evidence>
<dbReference type="EMBL" id="JWZT01004239">
    <property type="protein sequence ID" value="KII64519.1"/>
    <property type="molecule type" value="Genomic_DNA"/>
</dbReference>
<dbReference type="Proteomes" id="UP000031668">
    <property type="component" value="Unassembled WGS sequence"/>
</dbReference>
<keyword evidence="3" id="KW-1185">Reference proteome</keyword>
<protein>
    <submittedName>
        <fullName evidence="2">Uncharacterized protein</fullName>
    </submittedName>
</protein>
<proteinExistence type="predicted"/>
<dbReference type="AlphaFoldDB" id="A0A0C2IGS6"/>
<organism evidence="2 3">
    <name type="scientific">Thelohanellus kitauei</name>
    <name type="common">Myxosporean</name>
    <dbReference type="NCBI Taxonomy" id="669202"/>
    <lineage>
        <taxon>Eukaryota</taxon>
        <taxon>Metazoa</taxon>
        <taxon>Cnidaria</taxon>
        <taxon>Myxozoa</taxon>
        <taxon>Myxosporea</taxon>
        <taxon>Bivalvulida</taxon>
        <taxon>Platysporina</taxon>
        <taxon>Myxobolidae</taxon>
        <taxon>Thelohanellus</taxon>
    </lineage>
</organism>
<reference evidence="2 3" key="1">
    <citation type="journal article" date="2014" name="Genome Biol. Evol.">
        <title>The genome of the myxosporean Thelohanellus kitauei shows adaptations to nutrient acquisition within its fish host.</title>
        <authorList>
            <person name="Yang Y."/>
            <person name="Xiong J."/>
            <person name="Zhou Z."/>
            <person name="Huo F."/>
            <person name="Miao W."/>
            <person name="Ran C."/>
            <person name="Liu Y."/>
            <person name="Zhang J."/>
            <person name="Feng J."/>
            <person name="Wang M."/>
            <person name="Wang M."/>
            <person name="Wang L."/>
            <person name="Yao B."/>
        </authorList>
    </citation>
    <scope>NUCLEOTIDE SEQUENCE [LARGE SCALE GENOMIC DNA]</scope>
    <source>
        <strain evidence="2">Wuqing</strain>
    </source>
</reference>
<feature type="region of interest" description="Disordered" evidence="1">
    <location>
        <begin position="57"/>
        <end position="97"/>
    </location>
</feature>
<accession>A0A0C2IGS6</accession>
<evidence type="ECO:0000313" key="2">
    <source>
        <dbReference type="EMBL" id="KII64519.1"/>
    </source>
</evidence>